<name>A0A2N9LRH0_9BACT</name>
<gene>
    <name evidence="1" type="ORF">SBA5_510024</name>
</gene>
<dbReference type="EMBL" id="OKRB01000110">
    <property type="protein sequence ID" value="SPE25842.1"/>
    <property type="molecule type" value="Genomic_DNA"/>
</dbReference>
<proteinExistence type="predicted"/>
<evidence type="ECO:0000313" key="1">
    <source>
        <dbReference type="EMBL" id="SPE25842.1"/>
    </source>
</evidence>
<organism evidence="1 2">
    <name type="scientific">Candidatus Sulfuritelmatomonas gaucii</name>
    <dbReference type="NCBI Taxonomy" id="2043161"/>
    <lineage>
        <taxon>Bacteria</taxon>
        <taxon>Pseudomonadati</taxon>
        <taxon>Acidobacteriota</taxon>
        <taxon>Terriglobia</taxon>
        <taxon>Terriglobales</taxon>
        <taxon>Acidobacteriaceae</taxon>
        <taxon>Candidatus Sulfuritelmatomonas</taxon>
    </lineage>
</organism>
<dbReference type="AlphaFoldDB" id="A0A2N9LRH0"/>
<sequence length="326" mass="37341">MLWGDNADNIYDFEINRIEPFRIPGLSRLTGPFRYDFFVGSLHGHTLVPNPAYQASPSPDIPNVINPGDPWVHMEKVSFKPTRNLEFGFDRLTLWGGKEHAPITIHTFLHSFFSFQNVSVNEKFGRDDPGDRLGTFDFTWRLPFLTHWITLYTDSVVHDDVSPISAPRRSGYHPGIYLARLPGLAHLDLRLEGANTEPTSHANINQGGFLYYETIERQGPTNNGFLVGDWAGRQGKGGQVWLTYHLSPQEEIQFQYRNAKASSAFIPGGTTQNDFAWHVVKRVRKDFELRGWVQYERWKAPIYEPGLHSDTTAAFQVTWFASEWNK</sequence>
<evidence type="ECO:0000313" key="2">
    <source>
        <dbReference type="Proteomes" id="UP000239735"/>
    </source>
</evidence>
<reference evidence="2" key="1">
    <citation type="submission" date="2018-02" db="EMBL/GenBank/DDBJ databases">
        <authorList>
            <person name="Hausmann B."/>
        </authorList>
    </citation>
    <scope>NUCLEOTIDE SEQUENCE [LARGE SCALE GENOMIC DNA]</scope>
    <source>
        <strain evidence="2">Peat soil MAG SbA5</strain>
    </source>
</reference>
<dbReference type="Pfam" id="PF14052">
    <property type="entry name" value="Caps_assemb_Wzi"/>
    <property type="match status" value="1"/>
</dbReference>
<accession>A0A2N9LRH0</accession>
<dbReference type="InterPro" id="IPR026950">
    <property type="entry name" value="Caps_assemb_Wzi"/>
</dbReference>
<dbReference type="Gene3D" id="2.40.160.130">
    <property type="entry name" value="Capsule assembly protein Wzi"/>
    <property type="match status" value="1"/>
</dbReference>
<dbReference type="Proteomes" id="UP000239735">
    <property type="component" value="Unassembled WGS sequence"/>
</dbReference>
<protein>
    <submittedName>
        <fullName evidence="1">Uncharacterized protein</fullName>
    </submittedName>
</protein>
<dbReference type="InterPro" id="IPR038636">
    <property type="entry name" value="Wzi_sf"/>
</dbReference>